<evidence type="ECO:0000313" key="1">
    <source>
        <dbReference type="EMBL" id="KAJ7648526.1"/>
    </source>
</evidence>
<dbReference type="AlphaFoldDB" id="A0AAD7CH61"/>
<dbReference type="EMBL" id="JARKIE010000377">
    <property type="protein sequence ID" value="KAJ7648526.1"/>
    <property type="molecule type" value="Genomic_DNA"/>
</dbReference>
<sequence>MCTSSSLEGRPPTDPTAGVDLGTGWWSAIIRTLGSLRILLTGEVDCVFQSCSHNSPELGSQLLGKFRAPSITSSSRYEPSHAAPGSAVVGTCSATSSDPGNIHESLLRYCKTYPVQNLESQQHKLDWGARFLHRLREHCAREGGHKGGILKVWRVEARVPGADIRELSAAEIGELSAGQSYGMGSFLYHFLRVWSIENLVLERC</sequence>
<organism evidence="1 2">
    <name type="scientific">Mycena rosella</name>
    <name type="common">Pink bonnet</name>
    <name type="synonym">Agaricus rosellus</name>
    <dbReference type="NCBI Taxonomy" id="1033263"/>
    <lineage>
        <taxon>Eukaryota</taxon>
        <taxon>Fungi</taxon>
        <taxon>Dikarya</taxon>
        <taxon>Basidiomycota</taxon>
        <taxon>Agaricomycotina</taxon>
        <taxon>Agaricomycetes</taxon>
        <taxon>Agaricomycetidae</taxon>
        <taxon>Agaricales</taxon>
        <taxon>Marasmiineae</taxon>
        <taxon>Mycenaceae</taxon>
        <taxon>Mycena</taxon>
    </lineage>
</organism>
<name>A0AAD7CH61_MYCRO</name>
<proteinExistence type="predicted"/>
<dbReference type="Proteomes" id="UP001221757">
    <property type="component" value="Unassembled WGS sequence"/>
</dbReference>
<accession>A0AAD7CH61</accession>
<gene>
    <name evidence="1" type="ORF">B0H17DRAFT_1147983</name>
</gene>
<protein>
    <submittedName>
        <fullName evidence="1">Uncharacterized protein</fullName>
    </submittedName>
</protein>
<evidence type="ECO:0000313" key="2">
    <source>
        <dbReference type="Proteomes" id="UP001221757"/>
    </source>
</evidence>
<keyword evidence="2" id="KW-1185">Reference proteome</keyword>
<reference evidence="1" key="1">
    <citation type="submission" date="2023-03" db="EMBL/GenBank/DDBJ databases">
        <title>Massive genome expansion in bonnet fungi (Mycena s.s.) driven by repeated elements and novel gene families across ecological guilds.</title>
        <authorList>
            <consortium name="Lawrence Berkeley National Laboratory"/>
            <person name="Harder C.B."/>
            <person name="Miyauchi S."/>
            <person name="Viragh M."/>
            <person name="Kuo A."/>
            <person name="Thoen E."/>
            <person name="Andreopoulos B."/>
            <person name="Lu D."/>
            <person name="Skrede I."/>
            <person name="Drula E."/>
            <person name="Henrissat B."/>
            <person name="Morin E."/>
            <person name="Kohler A."/>
            <person name="Barry K."/>
            <person name="LaButti K."/>
            <person name="Morin E."/>
            <person name="Salamov A."/>
            <person name="Lipzen A."/>
            <person name="Mereny Z."/>
            <person name="Hegedus B."/>
            <person name="Baldrian P."/>
            <person name="Stursova M."/>
            <person name="Weitz H."/>
            <person name="Taylor A."/>
            <person name="Grigoriev I.V."/>
            <person name="Nagy L.G."/>
            <person name="Martin F."/>
            <person name="Kauserud H."/>
        </authorList>
    </citation>
    <scope>NUCLEOTIDE SEQUENCE</scope>
    <source>
        <strain evidence="1">CBHHK067</strain>
    </source>
</reference>
<comment type="caution">
    <text evidence="1">The sequence shown here is derived from an EMBL/GenBank/DDBJ whole genome shotgun (WGS) entry which is preliminary data.</text>
</comment>